<proteinExistence type="predicted"/>
<name>A0AAV9JXV4_9PEZI</name>
<comment type="caution">
    <text evidence="1">The sequence shown here is derived from an EMBL/GenBank/DDBJ whole genome shotgun (WGS) entry which is preliminary data.</text>
</comment>
<organism evidence="1 2">
    <name type="scientific">Oleoguttula mirabilis</name>
    <dbReference type="NCBI Taxonomy" id="1507867"/>
    <lineage>
        <taxon>Eukaryota</taxon>
        <taxon>Fungi</taxon>
        <taxon>Dikarya</taxon>
        <taxon>Ascomycota</taxon>
        <taxon>Pezizomycotina</taxon>
        <taxon>Dothideomycetes</taxon>
        <taxon>Dothideomycetidae</taxon>
        <taxon>Mycosphaerellales</taxon>
        <taxon>Teratosphaeriaceae</taxon>
        <taxon>Oleoguttula</taxon>
    </lineage>
</organism>
<evidence type="ECO:0000313" key="1">
    <source>
        <dbReference type="EMBL" id="KAK4550479.1"/>
    </source>
</evidence>
<reference evidence="1 2" key="1">
    <citation type="submission" date="2021-11" db="EMBL/GenBank/DDBJ databases">
        <title>Black yeast isolated from Biological Soil Crust.</title>
        <authorList>
            <person name="Kurbessoian T."/>
        </authorList>
    </citation>
    <scope>NUCLEOTIDE SEQUENCE [LARGE SCALE GENOMIC DNA]</scope>
    <source>
        <strain evidence="1 2">CCFEE 5522</strain>
    </source>
</reference>
<keyword evidence="2" id="KW-1185">Reference proteome</keyword>
<dbReference type="Proteomes" id="UP001324427">
    <property type="component" value="Unassembled WGS sequence"/>
</dbReference>
<protein>
    <submittedName>
        <fullName evidence="1">Uncharacterized protein</fullName>
    </submittedName>
</protein>
<dbReference type="EMBL" id="JAVFHQ010000001">
    <property type="protein sequence ID" value="KAK4550479.1"/>
    <property type="molecule type" value="Genomic_DNA"/>
</dbReference>
<evidence type="ECO:0000313" key="2">
    <source>
        <dbReference type="Proteomes" id="UP001324427"/>
    </source>
</evidence>
<gene>
    <name evidence="1" type="ORF">LTR36_000058</name>
</gene>
<sequence>MEQLSLSAMKVANAATLTSSHGIAGEPDLRYVVYIPFLHKPGYEGKLEEVARAFTSAVMLRLAQGSTVKFDFRTPPEPTLSSIVESHKSYMATKPDAYIGALKDIGSWTIPPKRKFLPEETPTPSRLYPCTREEELPLNLQFERYETFIVILDKPGFIDGTGVLFLLTDGGRLNKLLPSSNPLHDSDPDFVETQVWRSTDMSTVVRRLAMLAAMPVWREEDWVEDEDAAVGCNADL</sequence>
<dbReference type="AlphaFoldDB" id="A0AAV9JXV4"/>
<accession>A0AAV9JXV4</accession>